<dbReference type="SUPFAM" id="SSF64518">
    <property type="entry name" value="Phase 1 flagellin"/>
    <property type="match status" value="1"/>
</dbReference>
<protein>
    <submittedName>
        <fullName evidence="6">Flagellar hook-associated protein 3 FlgL</fullName>
    </submittedName>
</protein>
<organism evidence="6 7">
    <name type="scientific">Nocardioides terrae</name>
    <dbReference type="NCBI Taxonomy" id="574651"/>
    <lineage>
        <taxon>Bacteria</taxon>
        <taxon>Bacillati</taxon>
        <taxon>Actinomycetota</taxon>
        <taxon>Actinomycetes</taxon>
        <taxon>Propionibacteriales</taxon>
        <taxon>Nocardioidaceae</taxon>
        <taxon>Nocardioides</taxon>
    </lineage>
</organism>
<dbReference type="Proteomes" id="UP000198832">
    <property type="component" value="Unassembled WGS sequence"/>
</dbReference>
<dbReference type="PANTHER" id="PTHR42792:SF1">
    <property type="entry name" value="FLAGELLAR HOOK-ASSOCIATED PROTEIN 3"/>
    <property type="match status" value="1"/>
</dbReference>
<name>A0A1I1I803_9ACTN</name>
<evidence type="ECO:0000256" key="2">
    <source>
        <dbReference type="ARBA" id="ARBA00005709"/>
    </source>
</evidence>
<keyword evidence="6" id="KW-0282">Flagellum</keyword>
<accession>A0A1I1I803</accession>
<evidence type="ECO:0000259" key="5">
    <source>
        <dbReference type="Pfam" id="PF00700"/>
    </source>
</evidence>
<feature type="domain" description="Flagellin C-terminal" evidence="5">
    <location>
        <begin position="216"/>
        <end position="295"/>
    </location>
</feature>
<dbReference type="InterPro" id="IPR046358">
    <property type="entry name" value="Flagellin_C"/>
</dbReference>
<dbReference type="Pfam" id="PF00669">
    <property type="entry name" value="Flagellin_N"/>
    <property type="match status" value="1"/>
</dbReference>
<comment type="subcellular location">
    <subcellularLocation>
        <location evidence="1">Bacterial flagellum</location>
    </subcellularLocation>
</comment>
<dbReference type="PANTHER" id="PTHR42792">
    <property type="entry name" value="FLAGELLIN"/>
    <property type="match status" value="1"/>
</dbReference>
<feature type="domain" description="Flagellin N-terminal" evidence="4">
    <location>
        <begin position="9"/>
        <end position="142"/>
    </location>
</feature>
<gene>
    <name evidence="6" type="ORF">SAMN04487968_105175</name>
</gene>
<evidence type="ECO:0000256" key="1">
    <source>
        <dbReference type="ARBA" id="ARBA00004365"/>
    </source>
</evidence>
<dbReference type="EMBL" id="FOLB01000005">
    <property type="protein sequence ID" value="SFC32306.1"/>
    <property type="molecule type" value="Genomic_DNA"/>
</dbReference>
<keyword evidence="6" id="KW-0969">Cilium</keyword>
<evidence type="ECO:0000259" key="4">
    <source>
        <dbReference type="Pfam" id="PF00669"/>
    </source>
</evidence>
<comment type="similarity">
    <text evidence="2">Belongs to the bacterial flagellin family.</text>
</comment>
<dbReference type="InterPro" id="IPR013384">
    <property type="entry name" value="Flagell_FlgL"/>
</dbReference>
<evidence type="ECO:0000313" key="7">
    <source>
        <dbReference type="Proteomes" id="UP000198832"/>
    </source>
</evidence>
<keyword evidence="6" id="KW-0966">Cell projection</keyword>
<dbReference type="Pfam" id="PF00700">
    <property type="entry name" value="Flagellin_C"/>
    <property type="match status" value="1"/>
</dbReference>
<dbReference type="AlphaFoldDB" id="A0A1I1I803"/>
<evidence type="ECO:0000313" key="6">
    <source>
        <dbReference type="EMBL" id="SFC32306.1"/>
    </source>
</evidence>
<dbReference type="NCBIfam" id="TIGR02550">
    <property type="entry name" value="flagell_flgL"/>
    <property type="match status" value="1"/>
</dbReference>
<dbReference type="STRING" id="574651.SAMN04487968_105175"/>
<dbReference type="InterPro" id="IPR001492">
    <property type="entry name" value="Flagellin"/>
</dbReference>
<dbReference type="GO" id="GO:0005198">
    <property type="term" value="F:structural molecule activity"/>
    <property type="evidence" value="ECO:0007669"/>
    <property type="project" value="InterPro"/>
</dbReference>
<dbReference type="GO" id="GO:0071973">
    <property type="term" value="P:bacterial-type flagellum-dependent cell motility"/>
    <property type="evidence" value="ECO:0007669"/>
    <property type="project" value="InterPro"/>
</dbReference>
<reference evidence="6 7" key="1">
    <citation type="submission" date="2016-10" db="EMBL/GenBank/DDBJ databases">
        <authorList>
            <person name="de Groot N.N."/>
        </authorList>
    </citation>
    <scope>NUCLEOTIDE SEQUENCE [LARGE SCALE GENOMIC DNA]</scope>
    <source>
        <strain evidence="6 7">CGMCC 1.7056</strain>
    </source>
</reference>
<sequence length="296" mass="31151">MAITRVTQRMLSQRSLTSVQSGLNRMAKVQEQLQTGKRINRPSDSPADTGTALRVRSSLADQHQYIRNAADGVAWLGTVDSTLSGIVTQVTRAHTLGLQGGNTGSLSQAALDALATEVDQIRESVLQQANTQYLGRPVFGGTTDGSLAFKEDGTYAGDGGSVMRRVGADVTVRVDADGIETFGADGDNVFSHLADLSKSLRLGDSAGIQDGIANLADDLTNLSGAEASEGARYNRITHASDLANQSVLQLTTSLTDVEDVDLAAATVDLQTQEVAYQAALAATGKTIQPSLLDFLR</sequence>
<dbReference type="RefSeq" id="WP_091122609.1">
    <property type="nucleotide sequence ID" value="NZ_FOLB01000005.1"/>
</dbReference>
<keyword evidence="7" id="KW-1185">Reference proteome</keyword>
<dbReference type="OrthoDB" id="9758307at2"/>
<proteinExistence type="inferred from homology"/>
<dbReference type="Gene3D" id="1.20.1330.10">
    <property type="entry name" value="f41 fragment of flagellin, N-terminal domain"/>
    <property type="match status" value="1"/>
</dbReference>
<keyword evidence="3" id="KW-0975">Bacterial flagellum</keyword>
<evidence type="ECO:0000256" key="3">
    <source>
        <dbReference type="ARBA" id="ARBA00023143"/>
    </source>
</evidence>
<dbReference type="InterPro" id="IPR001029">
    <property type="entry name" value="Flagellin_N"/>
</dbReference>
<dbReference type="GO" id="GO:0009424">
    <property type="term" value="C:bacterial-type flagellum hook"/>
    <property type="evidence" value="ECO:0007669"/>
    <property type="project" value="InterPro"/>
</dbReference>